<reference evidence="2" key="1">
    <citation type="submission" date="2024-05" db="EMBL/GenBank/DDBJ databases">
        <authorList>
            <person name="Yang L."/>
            <person name="Pan L."/>
        </authorList>
    </citation>
    <scope>NUCLEOTIDE SEQUENCE</scope>
    <source>
        <strain evidence="2">FCG-7</strain>
    </source>
</reference>
<name>A0AAU7F8X6_9NEIS</name>
<dbReference type="KEGG" id="cmav:ABHF33_13130"/>
<keyword evidence="1" id="KW-1133">Transmembrane helix</keyword>
<dbReference type="AlphaFoldDB" id="A0AAU7F8X6"/>
<evidence type="ECO:0000313" key="2">
    <source>
        <dbReference type="EMBL" id="XBM00003.1"/>
    </source>
</evidence>
<keyword evidence="1" id="KW-0812">Transmembrane</keyword>
<proteinExistence type="predicted"/>
<feature type="transmembrane region" description="Helical" evidence="1">
    <location>
        <begin position="14"/>
        <end position="34"/>
    </location>
</feature>
<evidence type="ECO:0008006" key="3">
    <source>
        <dbReference type="Google" id="ProtNLM"/>
    </source>
</evidence>
<gene>
    <name evidence="2" type="ORF">ABHF33_13130</name>
</gene>
<sequence length="192" mass="21301">MKTLQLDFNRNPSVVPWLGLLLTVLGIVAVLWVMTQLDVAKENKAQIEIREDEVALRIKQLESKRLAAQQASPVSEKVGKIVLSQTFSPEAGIAVLEEVWLPEIALTRLEVANLERDIKLELEAKTLNDVLLFVDRLNQHPAVKQVSLARNSSKVGDPFKPAVASIEIFWRDDRPSETKASAITSISTGAVR</sequence>
<organism evidence="2">
    <name type="scientific">Chitinibacter mangrovi</name>
    <dbReference type="NCBI Taxonomy" id="3153927"/>
    <lineage>
        <taxon>Bacteria</taxon>
        <taxon>Pseudomonadati</taxon>
        <taxon>Pseudomonadota</taxon>
        <taxon>Betaproteobacteria</taxon>
        <taxon>Neisseriales</taxon>
        <taxon>Chitinibacteraceae</taxon>
        <taxon>Chitinibacter</taxon>
    </lineage>
</organism>
<evidence type="ECO:0000256" key="1">
    <source>
        <dbReference type="SAM" id="Phobius"/>
    </source>
</evidence>
<dbReference type="RefSeq" id="WP_348944372.1">
    <property type="nucleotide sequence ID" value="NZ_CP157355.1"/>
</dbReference>
<accession>A0AAU7F8X6</accession>
<protein>
    <recommendedName>
        <fullName evidence="3">PilN domain-containing protein</fullName>
    </recommendedName>
</protein>
<dbReference type="EMBL" id="CP157355">
    <property type="protein sequence ID" value="XBM00003.1"/>
    <property type="molecule type" value="Genomic_DNA"/>
</dbReference>
<keyword evidence="1" id="KW-0472">Membrane</keyword>